<feature type="region of interest" description="Disordered" evidence="6">
    <location>
        <begin position="41"/>
        <end position="74"/>
    </location>
</feature>
<feature type="domain" description="Xylanolytic transcriptional activator regulatory" evidence="7">
    <location>
        <begin position="436"/>
        <end position="525"/>
    </location>
</feature>
<evidence type="ECO:0000259" key="7">
    <source>
        <dbReference type="SMART" id="SM00906"/>
    </source>
</evidence>
<dbReference type="STRING" id="5539.A0A3E2H450"/>
<evidence type="ECO:0000256" key="3">
    <source>
        <dbReference type="ARBA" id="ARBA00023125"/>
    </source>
</evidence>
<dbReference type="Pfam" id="PF04082">
    <property type="entry name" value="Fungal_trans"/>
    <property type="match status" value="1"/>
</dbReference>
<dbReference type="InterPro" id="IPR007219">
    <property type="entry name" value="XnlR_reg_dom"/>
</dbReference>
<keyword evidence="2" id="KW-0805">Transcription regulation</keyword>
<dbReference type="GO" id="GO:0003677">
    <property type="term" value="F:DNA binding"/>
    <property type="evidence" value="ECO:0007669"/>
    <property type="project" value="UniProtKB-KW"/>
</dbReference>
<reference evidence="8 9" key="1">
    <citation type="submission" date="2018-05" db="EMBL/GenBank/DDBJ databases">
        <title>Draft genome sequence of Scytalidium lignicola DSM 105466, a ubiquitous saprotrophic fungus.</title>
        <authorList>
            <person name="Buettner E."/>
            <person name="Gebauer A.M."/>
            <person name="Hofrichter M."/>
            <person name="Liers C."/>
            <person name="Kellner H."/>
        </authorList>
    </citation>
    <scope>NUCLEOTIDE SEQUENCE [LARGE SCALE GENOMIC DNA]</scope>
    <source>
        <strain evidence="8 9">DSM 105466</strain>
    </source>
</reference>
<comment type="caution">
    <text evidence="8">The sequence shown here is derived from an EMBL/GenBank/DDBJ whole genome shotgun (WGS) entry which is preliminary data.</text>
</comment>
<dbReference type="Proteomes" id="UP000258309">
    <property type="component" value="Unassembled WGS sequence"/>
</dbReference>
<evidence type="ECO:0000313" key="9">
    <source>
        <dbReference type="Proteomes" id="UP000258309"/>
    </source>
</evidence>
<keyword evidence="1" id="KW-0862">Zinc</keyword>
<evidence type="ECO:0000256" key="1">
    <source>
        <dbReference type="ARBA" id="ARBA00022833"/>
    </source>
</evidence>
<evidence type="ECO:0000256" key="4">
    <source>
        <dbReference type="ARBA" id="ARBA00023163"/>
    </source>
</evidence>
<keyword evidence="9" id="KW-1185">Reference proteome</keyword>
<gene>
    <name evidence="8" type="ORF">B7463_g8162</name>
</gene>
<name>A0A3E2H450_SCYLI</name>
<keyword evidence="3" id="KW-0238">DNA-binding</keyword>
<evidence type="ECO:0000256" key="5">
    <source>
        <dbReference type="ARBA" id="ARBA00023242"/>
    </source>
</evidence>
<dbReference type="EMBL" id="NCSJ02000173">
    <property type="protein sequence ID" value="RFU28176.1"/>
    <property type="molecule type" value="Genomic_DNA"/>
</dbReference>
<keyword evidence="4" id="KW-0804">Transcription</keyword>
<accession>A0A3E2H450</accession>
<proteinExistence type="predicted"/>
<keyword evidence="5" id="KW-0539">Nucleus</keyword>
<dbReference type="PANTHER" id="PTHR47663:SF1">
    <property type="entry name" value="XYLANOLYTIC TRANSCRIPTIONAL ACTIVATOR XLNR-RELATED"/>
    <property type="match status" value="1"/>
</dbReference>
<protein>
    <recommendedName>
        <fullName evidence="7">Xylanolytic transcriptional activator regulatory domain-containing protein</fullName>
    </recommendedName>
</protein>
<feature type="region of interest" description="Disordered" evidence="6">
    <location>
        <begin position="231"/>
        <end position="254"/>
    </location>
</feature>
<dbReference type="InterPro" id="IPR051439">
    <property type="entry name" value="XlnR/Xlr1"/>
</dbReference>
<organism evidence="8 9">
    <name type="scientific">Scytalidium lignicola</name>
    <name type="common">Hyphomycete</name>
    <dbReference type="NCBI Taxonomy" id="5539"/>
    <lineage>
        <taxon>Eukaryota</taxon>
        <taxon>Fungi</taxon>
        <taxon>Dikarya</taxon>
        <taxon>Ascomycota</taxon>
        <taxon>Pezizomycotina</taxon>
        <taxon>Leotiomycetes</taxon>
        <taxon>Leotiomycetes incertae sedis</taxon>
        <taxon>Scytalidium</taxon>
    </lineage>
</organism>
<dbReference type="SMART" id="SM00906">
    <property type="entry name" value="Fungal_trans"/>
    <property type="match status" value="1"/>
</dbReference>
<dbReference type="CDD" id="cd12148">
    <property type="entry name" value="fungal_TF_MHR"/>
    <property type="match status" value="1"/>
</dbReference>
<dbReference type="GO" id="GO:0006351">
    <property type="term" value="P:DNA-templated transcription"/>
    <property type="evidence" value="ECO:0007669"/>
    <property type="project" value="InterPro"/>
</dbReference>
<dbReference type="PANTHER" id="PTHR47663">
    <property type="entry name" value="XYLANOLYTIC TRANSCRIPTIONAL ACTIVATOR XLNR-RELATED"/>
    <property type="match status" value="1"/>
</dbReference>
<feature type="region of interest" description="Disordered" evidence="6">
    <location>
        <begin position="626"/>
        <end position="650"/>
    </location>
</feature>
<evidence type="ECO:0000256" key="2">
    <source>
        <dbReference type="ARBA" id="ARBA00023015"/>
    </source>
</evidence>
<dbReference type="OrthoDB" id="5365785at2759"/>
<feature type="non-terminal residue" evidence="8">
    <location>
        <position position="1"/>
    </location>
</feature>
<dbReference type="GO" id="GO:0008270">
    <property type="term" value="F:zinc ion binding"/>
    <property type="evidence" value="ECO:0007669"/>
    <property type="project" value="InterPro"/>
</dbReference>
<sequence>MINSHLVEGASAEHATSVILRAPNAMDRNHARHVWQLAAASAETHFQQQQSPQHDDSDQFSLPEHPESPDRPILNTAIVYPPWTGAAVSPSSSTGSDEVPFDANPKLQQWDMEITNHQISGELQDQYQQFMADIQLDPSLEHGLGGPAVVLHDDALVQKYGYNRDDLLFDNGLSENGDTSGSMLIYGNWDGNANGLASDAIKIKAAPPFFGDAQLLLGYPQTVTTHPFGSLAGNTTTSTQNQHHASAQAQRNQSPSIRYPVLAPLIPHIRKIISTSHACELLDYYFTSSSFNQIHPISPYVLGYVFRKESFLQQENPRKCSPALLASILWISAHSSDATFLTTPPSARSRICKQLLNLIHRLLKPHTDDVLSDGAMSHFAKTLVDGKAINSIYISPDGTNESGTDIKRGCNNGLDDVMTYVHLATVSSASEYKGASLHWWNEAWTLARRLKLGREVPTDLSGQNQLDLQDAYYAEVTITEEAREERRRVWWLLYIVDRHLSLCFNKPLFFLDAECDQLLQPMDDKMWQIGDFTSKPQPPNPPRCRGPSFGCTGHSIFGYFLPLMTILGEIVDLKHARNHPRFGLGFPSIQRYANEISAHLDIYKQSLNEFEQRHSDTTAVMLNNNLEDDTKNTTTTTISSPSSTHSSSCSSTDLQTRIVLAYATHVHHVLHILVSGKWDPISLLEDEDLWTSTSSFLDSTSHAIHAAEAVEKILDLDPGLEFMPFFFGVYLLQGSLLLLLIADKLGCEASPGVVKACEIIVRAHEASVVTLRTEYQRNFRTVMRSALAQVRGRESKDPGEQSLKRRQILGLYRWNADGTGLAL</sequence>
<feature type="compositionally biased region" description="Low complexity" evidence="6">
    <location>
        <begin position="632"/>
        <end position="650"/>
    </location>
</feature>
<feature type="non-terminal residue" evidence="8">
    <location>
        <position position="823"/>
    </location>
</feature>
<evidence type="ECO:0000313" key="8">
    <source>
        <dbReference type="EMBL" id="RFU28176.1"/>
    </source>
</evidence>
<dbReference type="AlphaFoldDB" id="A0A3E2H450"/>
<evidence type="ECO:0000256" key="6">
    <source>
        <dbReference type="SAM" id="MobiDB-lite"/>
    </source>
</evidence>